<dbReference type="OrthoDB" id="3256367at2759"/>
<dbReference type="Proteomes" id="UP000308652">
    <property type="component" value="Unassembled WGS sequence"/>
</dbReference>
<proteinExistence type="predicted"/>
<evidence type="ECO:0000256" key="1">
    <source>
        <dbReference type="SAM" id="MobiDB-lite"/>
    </source>
</evidence>
<evidence type="ECO:0000313" key="2">
    <source>
        <dbReference type="EMBL" id="TFK37762.1"/>
    </source>
</evidence>
<reference evidence="2 3" key="1">
    <citation type="journal article" date="2019" name="Nat. Ecol. Evol.">
        <title>Megaphylogeny resolves global patterns of mushroom evolution.</title>
        <authorList>
            <person name="Varga T."/>
            <person name="Krizsan K."/>
            <person name="Foldi C."/>
            <person name="Dima B."/>
            <person name="Sanchez-Garcia M."/>
            <person name="Sanchez-Ramirez S."/>
            <person name="Szollosi G.J."/>
            <person name="Szarkandi J.G."/>
            <person name="Papp V."/>
            <person name="Albert L."/>
            <person name="Andreopoulos W."/>
            <person name="Angelini C."/>
            <person name="Antonin V."/>
            <person name="Barry K.W."/>
            <person name="Bougher N.L."/>
            <person name="Buchanan P."/>
            <person name="Buyck B."/>
            <person name="Bense V."/>
            <person name="Catcheside P."/>
            <person name="Chovatia M."/>
            <person name="Cooper J."/>
            <person name="Damon W."/>
            <person name="Desjardin D."/>
            <person name="Finy P."/>
            <person name="Geml J."/>
            <person name="Haridas S."/>
            <person name="Hughes K."/>
            <person name="Justo A."/>
            <person name="Karasinski D."/>
            <person name="Kautmanova I."/>
            <person name="Kiss B."/>
            <person name="Kocsube S."/>
            <person name="Kotiranta H."/>
            <person name="LaButti K.M."/>
            <person name="Lechner B.E."/>
            <person name="Liimatainen K."/>
            <person name="Lipzen A."/>
            <person name="Lukacs Z."/>
            <person name="Mihaltcheva S."/>
            <person name="Morgado L.N."/>
            <person name="Niskanen T."/>
            <person name="Noordeloos M.E."/>
            <person name="Ohm R.A."/>
            <person name="Ortiz-Santana B."/>
            <person name="Ovrebo C."/>
            <person name="Racz N."/>
            <person name="Riley R."/>
            <person name="Savchenko A."/>
            <person name="Shiryaev A."/>
            <person name="Soop K."/>
            <person name="Spirin V."/>
            <person name="Szebenyi C."/>
            <person name="Tomsovsky M."/>
            <person name="Tulloss R.E."/>
            <person name="Uehling J."/>
            <person name="Grigoriev I.V."/>
            <person name="Vagvolgyi C."/>
            <person name="Papp T."/>
            <person name="Martin F.M."/>
            <person name="Miettinen O."/>
            <person name="Hibbett D.S."/>
            <person name="Nagy L.G."/>
        </authorList>
    </citation>
    <scope>NUCLEOTIDE SEQUENCE [LARGE SCALE GENOMIC DNA]</scope>
    <source>
        <strain evidence="2 3">CBS 166.37</strain>
    </source>
</reference>
<keyword evidence="3" id="KW-1185">Reference proteome</keyword>
<protein>
    <recommendedName>
        <fullName evidence="4">F-box domain-containing protein</fullName>
    </recommendedName>
</protein>
<feature type="compositionally biased region" description="Low complexity" evidence="1">
    <location>
        <begin position="1"/>
        <end position="21"/>
    </location>
</feature>
<evidence type="ECO:0000313" key="3">
    <source>
        <dbReference type="Proteomes" id="UP000308652"/>
    </source>
</evidence>
<accession>A0A5C3LY44</accession>
<dbReference type="AlphaFoldDB" id="A0A5C3LY44"/>
<sequence length="342" mass="36828">MNTSTSPGLSSPSSSSQSTDTVENTAGNATFLSLPPELHEHIVELSLFPSSQPSSPSSSATKNIIHALSLTSPYLHSISRPFLYASLSVRGVAQIARVLEKLESLKGRERIVRSLFISDASSPESLTSSGNHDSSPEVTKRLILRLLALAAPTLYTLEVRAGDARTSTSLFGHVFRISFPLLQELSVNGYYPFPNSPLAPIPSLFPSLTHLSLHGNRNPVGLLTLGSLLSFPSLQELKVGGLSAAGSFCIEVEGVLASYSYSSSEACSVIFEEEYEDSPEEEGQLLPTTLKRIVLQAAPAPIVRAGKQTTAQMKDRVMLERLRVLEGTRNGVEVVVLPREEV</sequence>
<gene>
    <name evidence="2" type="ORF">BDQ12DRAFT_139245</name>
</gene>
<dbReference type="EMBL" id="ML213606">
    <property type="protein sequence ID" value="TFK37762.1"/>
    <property type="molecule type" value="Genomic_DNA"/>
</dbReference>
<dbReference type="Gene3D" id="3.80.10.10">
    <property type="entry name" value="Ribonuclease Inhibitor"/>
    <property type="match status" value="1"/>
</dbReference>
<feature type="region of interest" description="Disordered" evidence="1">
    <location>
        <begin position="1"/>
        <end position="24"/>
    </location>
</feature>
<dbReference type="SUPFAM" id="SSF52047">
    <property type="entry name" value="RNI-like"/>
    <property type="match status" value="1"/>
</dbReference>
<dbReference type="STRING" id="68775.A0A5C3LY44"/>
<organism evidence="2 3">
    <name type="scientific">Crucibulum laeve</name>
    <dbReference type="NCBI Taxonomy" id="68775"/>
    <lineage>
        <taxon>Eukaryota</taxon>
        <taxon>Fungi</taxon>
        <taxon>Dikarya</taxon>
        <taxon>Basidiomycota</taxon>
        <taxon>Agaricomycotina</taxon>
        <taxon>Agaricomycetes</taxon>
        <taxon>Agaricomycetidae</taxon>
        <taxon>Agaricales</taxon>
        <taxon>Agaricineae</taxon>
        <taxon>Nidulariaceae</taxon>
        <taxon>Crucibulum</taxon>
    </lineage>
</organism>
<dbReference type="InterPro" id="IPR032675">
    <property type="entry name" value="LRR_dom_sf"/>
</dbReference>
<name>A0A5C3LY44_9AGAR</name>
<evidence type="ECO:0008006" key="4">
    <source>
        <dbReference type="Google" id="ProtNLM"/>
    </source>
</evidence>